<name>A0A087ATD9_9BIFI</name>
<accession>A0A087ATD9</accession>
<dbReference type="GO" id="GO:0003677">
    <property type="term" value="F:DNA binding"/>
    <property type="evidence" value="ECO:0007669"/>
    <property type="project" value="UniProtKB-KW"/>
</dbReference>
<comment type="caution">
    <text evidence="5">The sequence shown here is derived from an EMBL/GenBank/DDBJ whole genome shotgun (WGS) entry which is preliminary data.</text>
</comment>
<feature type="domain" description="HTH arsR-type" evidence="4">
    <location>
        <begin position="19"/>
        <end position="113"/>
    </location>
</feature>
<reference evidence="5 6" key="1">
    <citation type="submission" date="2014-03" db="EMBL/GenBank/DDBJ databases">
        <title>Genomics of Bifidobacteria.</title>
        <authorList>
            <person name="Ventura M."/>
            <person name="Milani C."/>
            <person name="Lugli G.A."/>
        </authorList>
    </citation>
    <scope>NUCLEOTIDE SEQUENCE [LARGE SCALE GENOMIC DNA]</scope>
    <source>
        <strain evidence="5 6">LMG 10738</strain>
    </source>
</reference>
<dbReference type="SMART" id="SM00418">
    <property type="entry name" value="HTH_ARSR"/>
    <property type="match status" value="1"/>
</dbReference>
<dbReference type="SUPFAM" id="SSF46785">
    <property type="entry name" value="Winged helix' DNA-binding domain"/>
    <property type="match status" value="1"/>
</dbReference>
<protein>
    <submittedName>
        <fullName evidence="5">ArsR family transcriptional regulator</fullName>
    </submittedName>
</protein>
<dbReference type="PRINTS" id="PR00778">
    <property type="entry name" value="HTHARSR"/>
</dbReference>
<dbReference type="InterPro" id="IPR011991">
    <property type="entry name" value="ArsR-like_HTH"/>
</dbReference>
<evidence type="ECO:0000256" key="3">
    <source>
        <dbReference type="ARBA" id="ARBA00023163"/>
    </source>
</evidence>
<dbReference type="CDD" id="cd00090">
    <property type="entry name" value="HTH_ARSR"/>
    <property type="match status" value="1"/>
</dbReference>
<dbReference type="PANTHER" id="PTHR43132:SF2">
    <property type="entry name" value="ARSENICAL RESISTANCE OPERON REPRESSOR ARSR-RELATED"/>
    <property type="match status" value="1"/>
</dbReference>
<dbReference type="PROSITE" id="PS50987">
    <property type="entry name" value="HTH_ARSR_2"/>
    <property type="match status" value="1"/>
</dbReference>
<dbReference type="InterPro" id="IPR051011">
    <property type="entry name" value="Metal_resp_trans_reg"/>
</dbReference>
<evidence type="ECO:0000256" key="1">
    <source>
        <dbReference type="ARBA" id="ARBA00023015"/>
    </source>
</evidence>
<dbReference type="SMART" id="SM00347">
    <property type="entry name" value="HTH_MARR"/>
    <property type="match status" value="1"/>
</dbReference>
<evidence type="ECO:0000259" key="4">
    <source>
        <dbReference type="PROSITE" id="PS50987"/>
    </source>
</evidence>
<dbReference type="AlphaFoldDB" id="A0A087ATD9"/>
<dbReference type="InterPro" id="IPR001845">
    <property type="entry name" value="HTH_ArsR_DNA-bd_dom"/>
</dbReference>
<dbReference type="eggNOG" id="COG0640">
    <property type="taxonomic scope" value="Bacteria"/>
</dbReference>
<dbReference type="EMBL" id="JGYV01000011">
    <property type="protein sequence ID" value="KFI62039.1"/>
    <property type="molecule type" value="Genomic_DNA"/>
</dbReference>
<proteinExistence type="predicted"/>
<dbReference type="Pfam" id="PF12840">
    <property type="entry name" value="HTH_20"/>
    <property type="match status" value="1"/>
</dbReference>
<evidence type="ECO:0000313" key="5">
    <source>
        <dbReference type="EMBL" id="KFI62039.1"/>
    </source>
</evidence>
<keyword evidence="2" id="KW-0238">DNA-binding</keyword>
<keyword evidence="1" id="KW-0805">Transcription regulation</keyword>
<dbReference type="NCBIfam" id="NF033788">
    <property type="entry name" value="HTH_metalloreg"/>
    <property type="match status" value="1"/>
</dbReference>
<dbReference type="Gene3D" id="1.10.10.10">
    <property type="entry name" value="Winged helix-like DNA-binding domain superfamily/Winged helix DNA-binding domain"/>
    <property type="match status" value="1"/>
</dbReference>
<dbReference type="PANTHER" id="PTHR43132">
    <property type="entry name" value="ARSENICAL RESISTANCE OPERON REPRESSOR ARSR-RELATED"/>
    <property type="match status" value="1"/>
</dbReference>
<evidence type="ECO:0000313" key="6">
    <source>
        <dbReference type="Proteomes" id="UP000029067"/>
    </source>
</evidence>
<sequence length="203" mass="22632">MQDASTSPHVQTDDMNDDKDDVVVLHDASTMQALANPSRMRILATLRVRGEMSVGNICKSLNLASGSVSYHLRLLESAGLVRKVQHPEDGRTSWWEAVGQAMSPPQAAQEDTAAVGEYLEAVSNTYREVYGRYLAVRDTEPAQWREASMNEDCTVCLTVEELTAMNAELDAVMQRWRHIAQGRSDSSGRRHVALIMQTFPWLP</sequence>
<organism evidence="5 6">
    <name type="scientific">Bifidobacterium cuniculi</name>
    <dbReference type="NCBI Taxonomy" id="1688"/>
    <lineage>
        <taxon>Bacteria</taxon>
        <taxon>Bacillati</taxon>
        <taxon>Actinomycetota</taxon>
        <taxon>Actinomycetes</taxon>
        <taxon>Bifidobacteriales</taxon>
        <taxon>Bifidobacteriaceae</taxon>
        <taxon>Bifidobacterium</taxon>
    </lineage>
</organism>
<evidence type="ECO:0000256" key="2">
    <source>
        <dbReference type="ARBA" id="ARBA00023125"/>
    </source>
</evidence>
<dbReference type="InterPro" id="IPR036390">
    <property type="entry name" value="WH_DNA-bd_sf"/>
</dbReference>
<keyword evidence="3" id="KW-0804">Transcription</keyword>
<dbReference type="STRING" id="1688.BCUN_1354"/>
<dbReference type="InterPro" id="IPR036388">
    <property type="entry name" value="WH-like_DNA-bd_sf"/>
</dbReference>
<dbReference type="InterPro" id="IPR000835">
    <property type="entry name" value="HTH_MarR-typ"/>
</dbReference>
<dbReference type="GO" id="GO:0003700">
    <property type="term" value="F:DNA-binding transcription factor activity"/>
    <property type="evidence" value="ECO:0007669"/>
    <property type="project" value="InterPro"/>
</dbReference>
<dbReference type="Proteomes" id="UP000029067">
    <property type="component" value="Unassembled WGS sequence"/>
</dbReference>
<gene>
    <name evidence="5" type="ORF">BCUN_1354</name>
</gene>
<keyword evidence="6" id="KW-1185">Reference proteome</keyword>